<keyword evidence="6" id="KW-0812">Transmembrane</keyword>
<keyword evidence="5" id="KW-0175">Coiled coil</keyword>
<keyword evidence="2 4" id="KW-0547">Nucleotide-binding</keyword>
<dbReference type="RefSeq" id="WP_070102955.1">
    <property type="nucleotide sequence ID" value="NZ_CYXX01000042.1"/>
</dbReference>
<feature type="domain" description="FtsK" evidence="7">
    <location>
        <begin position="1005"/>
        <end position="1188"/>
    </location>
</feature>
<dbReference type="PANTHER" id="PTHR22683:SF1">
    <property type="entry name" value="TYPE VII SECRETION SYSTEM PROTEIN ESSC"/>
    <property type="match status" value="1"/>
</dbReference>
<keyword evidence="3 4" id="KW-0067">ATP-binding</keyword>
<dbReference type="InterPro" id="IPR023839">
    <property type="entry name" value="Firmicutes_EssC_C"/>
</dbReference>
<dbReference type="InterPro" id="IPR050206">
    <property type="entry name" value="FtsK/SpoIIIE/SftA"/>
</dbReference>
<evidence type="ECO:0000256" key="1">
    <source>
        <dbReference type="ARBA" id="ARBA00022737"/>
    </source>
</evidence>
<dbReference type="NCBIfam" id="TIGR03928">
    <property type="entry name" value="T7_EssCb_Firm"/>
    <property type="match status" value="1"/>
</dbReference>
<keyword evidence="1" id="KW-0677">Repeat</keyword>
<feature type="transmembrane region" description="Helical" evidence="6">
    <location>
        <begin position="288"/>
        <end position="309"/>
    </location>
</feature>
<evidence type="ECO:0000256" key="5">
    <source>
        <dbReference type="SAM" id="Coils"/>
    </source>
</evidence>
<evidence type="ECO:0000313" key="8">
    <source>
        <dbReference type="EMBL" id="CUN30149.1"/>
    </source>
</evidence>
<feature type="domain" description="FtsK" evidence="7">
    <location>
        <begin position="671"/>
        <end position="866"/>
    </location>
</feature>
<dbReference type="Gene3D" id="3.40.50.300">
    <property type="entry name" value="P-loop containing nucleotide triphosphate hydrolases"/>
    <property type="match status" value="2"/>
</dbReference>
<dbReference type="SUPFAM" id="SSF52540">
    <property type="entry name" value="P-loop containing nucleoside triphosphate hydrolases"/>
    <property type="match status" value="2"/>
</dbReference>
<organism evidence="8 9">
    <name type="scientific">Roseburia inulinivorans</name>
    <dbReference type="NCBI Taxonomy" id="360807"/>
    <lineage>
        <taxon>Bacteria</taxon>
        <taxon>Bacillati</taxon>
        <taxon>Bacillota</taxon>
        <taxon>Clostridia</taxon>
        <taxon>Lachnospirales</taxon>
        <taxon>Lachnospiraceae</taxon>
        <taxon>Roseburia</taxon>
    </lineage>
</organism>
<sequence length="1499" mass="169746">MDYQYKVIVSNRAVYKEFEIPTDMEGVRLGTTSSCEFRLNPDSFFGDIEIEFAEQKNMWNMDCSDNVYFSRGDMRKLFSTEIKHGDVITVCYANTGNEAFELRFMIDFEARVPNYNWYIDLEETQKITIGDQTGSNIELESDFGKNTLVLIEKTSKGVLVTEKASQLGVNVNGKKITGSETLKDCDFVAVADFFGYYRENRLYFCHSNIRTNGIAKYTDPLKTGTTYPKFVRNTRIKVKRDEVPIKVLDPATIPVKPELNIVTSLMPAIAMFALVVVLRGVMSTTGGAFVLFSICSMGLGVVTSIISIFEKKKKYKKDCEERRSTYLNYIENKKNEINQAREEELKCLKEQYYSIAEDAEHIKTFSPVLFDRIPDDEDFLDVYLGVGTTRASRIIDYKLQEKLEVGDDLCSMPSELAAGYKDIKDAPVVIKLKSANAVGIVGEVNSRYNMMKNILLDLICRQYYGDLSIYALLDENENKYDWLQLLPHIQTRYASRRIVCDSESKNNIFENLYKELTLRSESKTQMGFNVVFVMAEHNIKNHPISRFIEKASELNTVFLFFEPSVELLPLHCTSIIDIASATKAQLYESTNKLEKTNFDYTCIADDEIRKLIEILAPVYCDEISLEGALRKSISLFELLGIYDVRDIDLGKNWRNSKIYDSMAVPLGVNVKDNVVYLDLHEKYHGPHGLVAGTTGSGKSEILQTYILGAATLFHPYEIGFVIIDFKGGGMVNQFKGLPHLIGAITNIDGKAIERSLKSIKAELLKRQTLFAEADVNHIDKYIKAYKEGKVKTALPHLVIIVDEFAELKAEQPEFMKELISAARIGRSLGVHLILATQKPAGQVNDQIWSNSKFKLCLKVQTQEDSNEVLKSPLAAEIREPGRAYLQVGNNEIFELLQSGFSGSPEKSDQGNQKAFDIYSLDFKGNRSLVYRQRPKKTESSRTQLEVIVDYVHDYCESAKIQKLPDICLPGLSTSIGFDNERYGCTKNLEMSVSIGIYDDPDHQLQSQAVVDIGDSNVLIIGSSQYGKTNLLETIVRGLAENYSPKEVNIYIIDFASMVLKNLEKLAHVGGVVCPADDEKLKNLLKYLTDQINYRREAMLSVGVSSFTSYKEAGYKEFPQIILMIDNFTMLKDLYLQDNDMLLNLCREGTSTGISIVIANAQTSGLGYKYMANFATRISMFCNEPSEYASVFGACRMRPDETPGRCLVEVEKTIYECQTFLAFEGEREIERIQNMQKFVGEMNERYSKMRAVPIPEIPQLLGEKYVFDRFKGSYDTVKQIIGIGYETVSPIVYEIPKNNLLAVCGGENTGKANFLKYILHSMQRTHSDIELFIFDNYKKKLDSFRTDSTVYDVTGEQCKDTLINLDVYLQNKYQSLIAGDELDQAWKVLLINNEDAFQSISGDKVALSAFMNIVGKYKMLNMFVLLGNVPNAQVVYGAPEIYKIVKEGRNIIFFDNLENMKLVDVSLTIVRHNKKKIETGDAFYICGNECLKIKTPLAIQ</sequence>
<dbReference type="CDD" id="cd01127">
    <property type="entry name" value="TrwB_TraG_TraD_VirD4"/>
    <property type="match status" value="1"/>
</dbReference>
<reference evidence="8 9" key="1">
    <citation type="submission" date="2015-09" db="EMBL/GenBank/DDBJ databases">
        <authorList>
            <consortium name="Pathogen Informatics"/>
        </authorList>
    </citation>
    <scope>NUCLEOTIDE SEQUENCE [LARGE SCALE GENOMIC DNA]</scope>
    <source>
        <strain evidence="8 9">2789STDY5608887</strain>
    </source>
</reference>
<feature type="coiled-coil region" evidence="5">
    <location>
        <begin position="323"/>
        <end position="350"/>
    </location>
</feature>
<gene>
    <name evidence="8" type="primary">essC</name>
    <name evidence="8" type="ORF">ERS852444_03415</name>
</gene>
<feature type="binding site" evidence="4">
    <location>
        <begin position="692"/>
        <end position="699"/>
    </location>
    <ligand>
        <name>ATP</name>
        <dbReference type="ChEBI" id="CHEBI:30616"/>
    </ligand>
</feature>
<dbReference type="InterPro" id="IPR002543">
    <property type="entry name" value="FtsK_dom"/>
</dbReference>
<dbReference type="InterPro" id="IPR027417">
    <property type="entry name" value="P-loop_NTPase"/>
</dbReference>
<protein>
    <submittedName>
        <fullName evidence="8">DNA translocase FtsK</fullName>
    </submittedName>
</protein>
<dbReference type="PANTHER" id="PTHR22683">
    <property type="entry name" value="SPORULATION PROTEIN RELATED"/>
    <property type="match status" value="1"/>
</dbReference>
<name>A0A173VRJ3_9FIRM</name>
<evidence type="ECO:0000259" key="7">
    <source>
        <dbReference type="PROSITE" id="PS50901"/>
    </source>
</evidence>
<dbReference type="Proteomes" id="UP000095453">
    <property type="component" value="Unassembled WGS sequence"/>
</dbReference>
<dbReference type="EMBL" id="CYXX01000042">
    <property type="protein sequence ID" value="CUN30149.1"/>
    <property type="molecule type" value="Genomic_DNA"/>
</dbReference>
<feature type="transmembrane region" description="Helical" evidence="6">
    <location>
        <begin position="261"/>
        <end position="281"/>
    </location>
</feature>
<keyword evidence="6" id="KW-0472">Membrane</keyword>
<evidence type="ECO:0000313" key="9">
    <source>
        <dbReference type="Proteomes" id="UP000095453"/>
    </source>
</evidence>
<evidence type="ECO:0000256" key="6">
    <source>
        <dbReference type="SAM" id="Phobius"/>
    </source>
</evidence>
<feature type="binding site" evidence="4">
    <location>
        <begin position="1021"/>
        <end position="1028"/>
    </location>
    <ligand>
        <name>ATP</name>
        <dbReference type="ChEBI" id="CHEBI:30616"/>
    </ligand>
</feature>
<dbReference type="GO" id="GO:0016020">
    <property type="term" value="C:membrane"/>
    <property type="evidence" value="ECO:0007669"/>
    <property type="project" value="UniProtKB-SubCell"/>
</dbReference>
<dbReference type="PROSITE" id="PS50901">
    <property type="entry name" value="FTSK"/>
    <property type="match status" value="2"/>
</dbReference>
<accession>A0A173VRJ3</accession>
<dbReference type="GO" id="GO:0005524">
    <property type="term" value="F:ATP binding"/>
    <property type="evidence" value="ECO:0007669"/>
    <property type="project" value="UniProtKB-UniRule"/>
</dbReference>
<evidence type="ECO:0000256" key="2">
    <source>
        <dbReference type="ARBA" id="ARBA00022741"/>
    </source>
</evidence>
<evidence type="ECO:0000256" key="4">
    <source>
        <dbReference type="PROSITE-ProRule" id="PRU00289"/>
    </source>
</evidence>
<proteinExistence type="predicted"/>
<evidence type="ECO:0000256" key="3">
    <source>
        <dbReference type="ARBA" id="ARBA00022840"/>
    </source>
</evidence>
<keyword evidence="6" id="KW-1133">Transmembrane helix</keyword>
<dbReference type="Pfam" id="PF01580">
    <property type="entry name" value="FtsK_SpoIIIE"/>
    <property type="match status" value="2"/>
</dbReference>
<dbReference type="GO" id="GO:0003677">
    <property type="term" value="F:DNA binding"/>
    <property type="evidence" value="ECO:0007669"/>
    <property type="project" value="InterPro"/>
</dbReference>